<gene>
    <name evidence="4" type="ORF">FE257_011420</name>
</gene>
<comment type="caution">
    <text evidence="4">The sequence shown here is derived from an EMBL/GenBank/DDBJ whole genome shotgun (WGS) entry which is preliminary data.</text>
</comment>
<keyword evidence="2" id="KW-0808">Transferase</keyword>
<keyword evidence="5" id="KW-1185">Reference proteome</keyword>
<dbReference type="InterPro" id="IPR029063">
    <property type="entry name" value="SAM-dependent_MTases_sf"/>
</dbReference>
<dbReference type="GO" id="GO:0008168">
    <property type="term" value="F:methyltransferase activity"/>
    <property type="evidence" value="ECO:0007669"/>
    <property type="project" value="UniProtKB-KW"/>
</dbReference>
<dbReference type="Gene3D" id="3.40.50.150">
    <property type="entry name" value="Vaccinia Virus protein VP39"/>
    <property type="match status" value="1"/>
</dbReference>
<dbReference type="Proteomes" id="UP001194746">
    <property type="component" value="Unassembled WGS sequence"/>
</dbReference>
<dbReference type="PANTHER" id="PTHR43861:SF1">
    <property type="entry name" value="TRANS-ACONITATE 2-METHYLTRANSFERASE"/>
    <property type="match status" value="1"/>
</dbReference>
<sequence>MTGAQYDKIGDRYNDLTNIATGKLQLFAIQTLIGDIKGLRILELACGTGLYARKAIEWGACKAVGVDISQAMVDAARVQAQGDERLEFHVADCGQPLDLGQYDVVLVPWLLNYASNEEELLAMWRNIYNCLKPGGRLLGICPNLDLVQSKVFPEGPQFGQSLQILDNLEGGGLRVQATLHTERPFSFSQYYLPRELYEKTGKLAGMRNLQWTPLENLDFPDVNSERFLLCPPFKTFTATRPVD</sequence>
<dbReference type="SUPFAM" id="SSF53335">
    <property type="entry name" value="S-adenosyl-L-methionine-dependent methyltransferases"/>
    <property type="match status" value="1"/>
</dbReference>
<dbReference type="InterPro" id="IPR041698">
    <property type="entry name" value="Methyltransf_25"/>
</dbReference>
<dbReference type="Pfam" id="PF13649">
    <property type="entry name" value="Methyltransf_25"/>
    <property type="match status" value="1"/>
</dbReference>
<accession>A0AAD4GSL0</accession>
<evidence type="ECO:0000256" key="1">
    <source>
        <dbReference type="ARBA" id="ARBA00022603"/>
    </source>
</evidence>
<organism evidence="4 5">
    <name type="scientific">Aspergillus nanangensis</name>
    <dbReference type="NCBI Taxonomy" id="2582783"/>
    <lineage>
        <taxon>Eukaryota</taxon>
        <taxon>Fungi</taxon>
        <taxon>Dikarya</taxon>
        <taxon>Ascomycota</taxon>
        <taxon>Pezizomycotina</taxon>
        <taxon>Eurotiomycetes</taxon>
        <taxon>Eurotiomycetidae</taxon>
        <taxon>Eurotiales</taxon>
        <taxon>Aspergillaceae</taxon>
        <taxon>Aspergillus</taxon>
        <taxon>Aspergillus subgen. Circumdati</taxon>
    </lineage>
</organism>
<dbReference type="CDD" id="cd02440">
    <property type="entry name" value="AdoMet_MTases"/>
    <property type="match status" value="1"/>
</dbReference>
<dbReference type="EMBL" id="VCAU01000076">
    <property type="protein sequence ID" value="KAF9886513.1"/>
    <property type="molecule type" value="Genomic_DNA"/>
</dbReference>
<dbReference type="GO" id="GO:0032259">
    <property type="term" value="P:methylation"/>
    <property type="evidence" value="ECO:0007669"/>
    <property type="project" value="UniProtKB-KW"/>
</dbReference>
<name>A0AAD4GSL0_ASPNN</name>
<reference evidence="4" key="2">
    <citation type="submission" date="2020-02" db="EMBL/GenBank/DDBJ databases">
        <authorList>
            <person name="Gilchrist C.L.M."/>
            <person name="Chooi Y.-H."/>
        </authorList>
    </citation>
    <scope>NUCLEOTIDE SEQUENCE</scope>
    <source>
        <strain evidence="4">MST-FP2251</strain>
    </source>
</reference>
<reference evidence="4" key="1">
    <citation type="journal article" date="2019" name="Beilstein J. Org. Chem.">
        <title>Nanangenines: drimane sesquiterpenoids as the dominant metabolite cohort of a novel Australian fungus, Aspergillus nanangensis.</title>
        <authorList>
            <person name="Lacey H.J."/>
            <person name="Gilchrist C.L.M."/>
            <person name="Crombie A."/>
            <person name="Kalaitzis J.A."/>
            <person name="Vuong D."/>
            <person name="Rutledge P.J."/>
            <person name="Turner P."/>
            <person name="Pitt J.I."/>
            <person name="Lacey E."/>
            <person name="Chooi Y.H."/>
            <person name="Piggott A.M."/>
        </authorList>
    </citation>
    <scope>NUCLEOTIDE SEQUENCE</scope>
    <source>
        <strain evidence="4">MST-FP2251</strain>
    </source>
</reference>
<protein>
    <recommendedName>
        <fullName evidence="3">Methyltransferase domain-containing protein</fullName>
    </recommendedName>
</protein>
<dbReference type="AlphaFoldDB" id="A0AAD4GSL0"/>
<dbReference type="PANTHER" id="PTHR43861">
    <property type="entry name" value="TRANS-ACONITATE 2-METHYLTRANSFERASE-RELATED"/>
    <property type="match status" value="1"/>
</dbReference>
<evidence type="ECO:0000313" key="4">
    <source>
        <dbReference type="EMBL" id="KAF9886513.1"/>
    </source>
</evidence>
<proteinExistence type="predicted"/>
<evidence type="ECO:0000259" key="3">
    <source>
        <dbReference type="Pfam" id="PF13649"/>
    </source>
</evidence>
<keyword evidence="1" id="KW-0489">Methyltransferase</keyword>
<evidence type="ECO:0000256" key="2">
    <source>
        <dbReference type="ARBA" id="ARBA00022679"/>
    </source>
</evidence>
<evidence type="ECO:0000313" key="5">
    <source>
        <dbReference type="Proteomes" id="UP001194746"/>
    </source>
</evidence>
<feature type="domain" description="Methyltransferase" evidence="3">
    <location>
        <begin position="41"/>
        <end position="135"/>
    </location>
</feature>